<dbReference type="GO" id="GO:0016887">
    <property type="term" value="F:ATP hydrolysis activity"/>
    <property type="evidence" value="ECO:0007669"/>
    <property type="project" value="InterPro"/>
</dbReference>
<dbReference type="Gene3D" id="3.40.50.300">
    <property type="entry name" value="P-loop containing nucleotide triphosphate hydrolases"/>
    <property type="match status" value="1"/>
</dbReference>
<dbReference type="InterPro" id="IPR051191">
    <property type="entry name" value="DCAF12"/>
</dbReference>
<dbReference type="EMBL" id="JAWDJR010000004">
    <property type="protein sequence ID" value="KAK9975769.1"/>
    <property type="molecule type" value="Genomic_DNA"/>
</dbReference>
<evidence type="ECO:0000313" key="4">
    <source>
        <dbReference type="Proteomes" id="UP001479290"/>
    </source>
</evidence>
<name>A0AAW2AT95_CULAL</name>
<accession>A0AAW2AT95</accession>
<dbReference type="InterPro" id="IPR027417">
    <property type="entry name" value="P-loop_NTPase"/>
</dbReference>
<dbReference type="Gene3D" id="1.25.40.10">
    <property type="entry name" value="Tetratricopeptide repeat domain"/>
    <property type="match status" value="1"/>
</dbReference>
<dbReference type="InterPro" id="IPR011990">
    <property type="entry name" value="TPR-like_helical_dom_sf"/>
</dbReference>
<dbReference type="PANTHER" id="PTHR19860">
    <property type="entry name" value="DDB1- AND CUL4-ASSOCIATED FACTOR 12-RELATED"/>
    <property type="match status" value="1"/>
</dbReference>
<dbReference type="Pfam" id="PF13401">
    <property type="entry name" value="AAA_22"/>
    <property type="match status" value="1"/>
</dbReference>
<keyword evidence="1" id="KW-0677">Repeat</keyword>
<dbReference type="InterPro" id="IPR049945">
    <property type="entry name" value="AAA_22"/>
</dbReference>
<reference evidence="3 4" key="1">
    <citation type="submission" date="2024-05" db="EMBL/GenBank/DDBJ databases">
        <title>A high-quality chromosomal-level genome assembly of Topmouth culter (Culter alburnus).</title>
        <authorList>
            <person name="Zhao H."/>
        </authorList>
    </citation>
    <scope>NUCLEOTIDE SEQUENCE [LARGE SCALE GENOMIC DNA]</scope>
    <source>
        <strain evidence="3">CATC2023</strain>
        <tissue evidence="3">Muscle</tissue>
    </source>
</reference>
<protein>
    <recommendedName>
        <fullName evidence="2">ORC1/DEAH AAA+ ATPase domain-containing protein</fullName>
    </recommendedName>
</protein>
<keyword evidence="4" id="KW-1185">Reference proteome</keyword>
<evidence type="ECO:0000259" key="2">
    <source>
        <dbReference type="Pfam" id="PF13401"/>
    </source>
</evidence>
<evidence type="ECO:0000256" key="1">
    <source>
        <dbReference type="ARBA" id="ARBA00022737"/>
    </source>
</evidence>
<proteinExistence type="predicted"/>
<evidence type="ECO:0000313" key="3">
    <source>
        <dbReference type="EMBL" id="KAK9975769.1"/>
    </source>
</evidence>
<dbReference type="Proteomes" id="UP001479290">
    <property type="component" value="Unassembled WGS sequence"/>
</dbReference>
<sequence>MGASDSLYLFPLQPYLCYFPGDLQEELSYLKAKVFPHLDALCQKRGTCFRPVDLQRSNYECDIDGHQINKPDLFDQQLKISLDLIDRSSFFICLLGHSYGQCLPGENGSQSDIGPCSLSEVARNLHVAAKAGYPWIMEDEYRTCSLTELEITKAAFIDNHRSCFFYFKDYTPQDMEDDSSDEMHIFLNMLSNQSQSERQRMRDLKRRIINHCLPVRFFRNLHELEEMIRVDWEGVICKFHEDPKHPISGWQDSFDRRYHESHARRLCDWFVPSVPTTEILNALNKFLRSITHNAKSETHSRNSGAHFKCDLDQKDSEKSILLVCGERGCGKSTLAAWWLRAFCRQNPDFLVIPHFCGTSTSSTDVRSMLRQCTAQLQRAHYGDFPDWEDAIEFKYLHRAVQAFTAAANLGPCILLVDGIDLLTETLGLSKQEVKELRWLPDALPPYCKMIITTTFTDLTYKSLTSRTDVQILSCPHISDPSVQHSILLRHLALPYKELPISVLQRIMHKKQCHLPAFLAIIGTELRTCAVLREKEEEMELLQEYVEADSVPELWVKVIHRWVKDFSRTAPTEVTETHTNTTSLREDLSGWVWDTLCLIHVSRAGLTEAQVLALLEDLGYFGKLRVEVLEWVRLRSAFWPWVQEEANGLLTIMHQSLSQAMNLLFHDMGYHNSYHQILAKFFQKSSLELCSWARKMEEIPWHLKQTGSLKELHDFLSDPATMEFLSSSLKQYPQMTIDVVHYWTLLRERGFDPVTLFQILMAQSWECLNDAHPPDHSSVWRLSLFCSKVLLCLGEMQKAEELLLKADQIFQKGMERDSDSMRLLIKVQHMLAELYVQMHLPKDTEMYCHKGLETARSLDSAEVKLIVGQLLCRLCLALLADGRLYAVSGIFKEISSSRYISVHPCAEGTAMLLKAIHKLSLCETKTAERCFQAALASRRRWYGHDHPLVAEVEEQLADLWASAQTNTEWTQRRIVELYRHAVSTRETETRTLQLPSTQHNLAVVLMKLGKVLLCSCSRVERREGQDLLQRAADIRIHLLGPEHLMTRDLEQQ</sequence>
<dbReference type="PANTHER" id="PTHR19860:SF18">
    <property type="entry name" value="DUF4062 DOMAIN-CONTAINING PROTEIN"/>
    <property type="match status" value="1"/>
</dbReference>
<feature type="domain" description="ORC1/DEAH AAA+ ATPase" evidence="2">
    <location>
        <begin position="316"/>
        <end position="441"/>
    </location>
</feature>
<gene>
    <name evidence="3" type="ORF">ABG768_021003</name>
</gene>
<dbReference type="GO" id="GO:0080008">
    <property type="term" value="C:Cul4-RING E3 ubiquitin ligase complex"/>
    <property type="evidence" value="ECO:0007669"/>
    <property type="project" value="TreeGrafter"/>
</dbReference>
<dbReference type="SUPFAM" id="SSF52540">
    <property type="entry name" value="P-loop containing nucleoside triphosphate hydrolases"/>
    <property type="match status" value="1"/>
</dbReference>
<organism evidence="3 4">
    <name type="scientific">Culter alburnus</name>
    <name type="common">Topmouth culter</name>
    <dbReference type="NCBI Taxonomy" id="194366"/>
    <lineage>
        <taxon>Eukaryota</taxon>
        <taxon>Metazoa</taxon>
        <taxon>Chordata</taxon>
        <taxon>Craniata</taxon>
        <taxon>Vertebrata</taxon>
        <taxon>Euteleostomi</taxon>
        <taxon>Actinopterygii</taxon>
        <taxon>Neopterygii</taxon>
        <taxon>Teleostei</taxon>
        <taxon>Ostariophysi</taxon>
        <taxon>Cypriniformes</taxon>
        <taxon>Xenocyprididae</taxon>
        <taxon>Xenocypridinae</taxon>
        <taxon>Culter</taxon>
    </lineage>
</organism>
<dbReference type="AlphaFoldDB" id="A0AAW2AT95"/>
<comment type="caution">
    <text evidence="3">The sequence shown here is derived from an EMBL/GenBank/DDBJ whole genome shotgun (WGS) entry which is preliminary data.</text>
</comment>